<evidence type="ECO:0000256" key="2">
    <source>
        <dbReference type="SAM" id="Phobius"/>
    </source>
</evidence>
<feature type="compositionally biased region" description="Low complexity" evidence="1">
    <location>
        <begin position="60"/>
        <end position="75"/>
    </location>
</feature>
<sequence>MIPSTPTHRRWLHLLISYLFLFQSVEALPDTQYNTFYPAIYLSDAQPVAVSSPPAPAPPAASSEPSSPSLISPSSAPYSPAVPPVCPINNLSCDGISEPSWCCTSSQRCAFDDSGDVACCPLGDFCKGTVNYGAGGGSGTGGGASSGGTGAEGLTAGGETGSTATMNQGGASQGVETAGEGAVLWHSNARRSLGRLGYMELMGLVAVAFVSGVVLW</sequence>
<keyword evidence="5" id="KW-1185">Reference proteome</keyword>
<reference evidence="5" key="1">
    <citation type="submission" date="2017-03" db="EMBL/GenBank/DDBJ databases">
        <authorList>
            <person name="Sharma R."/>
            <person name="Thines M."/>
        </authorList>
    </citation>
    <scope>NUCLEOTIDE SEQUENCE [LARGE SCALE GENOMIC DNA]</scope>
</reference>
<name>A0A1W5D0V2_9LECA</name>
<accession>A0A1W5D0V2</accession>
<keyword evidence="3" id="KW-0732">Signal</keyword>
<feature type="region of interest" description="Disordered" evidence="1">
    <location>
        <begin position="139"/>
        <end position="174"/>
    </location>
</feature>
<evidence type="ECO:0000313" key="4">
    <source>
        <dbReference type="EMBL" id="SLM36763.1"/>
    </source>
</evidence>
<keyword evidence="2" id="KW-0472">Membrane</keyword>
<keyword evidence="2" id="KW-1133">Transmembrane helix</keyword>
<protein>
    <submittedName>
        <fullName evidence="4">Uncharacterized protein</fullName>
    </submittedName>
</protein>
<dbReference type="AlphaFoldDB" id="A0A1W5D0V2"/>
<feature type="signal peptide" evidence="3">
    <location>
        <begin position="1"/>
        <end position="27"/>
    </location>
</feature>
<feature type="compositionally biased region" description="Gly residues" evidence="1">
    <location>
        <begin position="139"/>
        <end position="160"/>
    </location>
</feature>
<evidence type="ECO:0000256" key="1">
    <source>
        <dbReference type="SAM" id="MobiDB-lite"/>
    </source>
</evidence>
<feature type="transmembrane region" description="Helical" evidence="2">
    <location>
        <begin position="196"/>
        <end position="215"/>
    </location>
</feature>
<feature type="chain" id="PRO_5012732401" evidence="3">
    <location>
        <begin position="28"/>
        <end position="216"/>
    </location>
</feature>
<organism evidence="4 5">
    <name type="scientific">Lasallia pustulata</name>
    <dbReference type="NCBI Taxonomy" id="136370"/>
    <lineage>
        <taxon>Eukaryota</taxon>
        <taxon>Fungi</taxon>
        <taxon>Dikarya</taxon>
        <taxon>Ascomycota</taxon>
        <taxon>Pezizomycotina</taxon>
        <taxon>Lecanoromycetes</taxon>
        <taxon>OSLEUM clade</taxon>
        <taxon>Umbilicariomycetidae</taxon>
        <taxon>Umbilicariales</taxon>
        <taxon>Umbilicariaceae</taxon>
        <taxon>Lasallia</taxon>
    </lineage>
</organism>
<evidence type="ECO:0000256" key="3">
    <source>
        <dbReference type="SAM" id="SignalP"/>
    </source>
</evidence>
<keyword evidence="2" id="KW-0812">Transmembrane</keyword>
<dbReference type="EMBL" id="FWEW01001320">
    <property type="protein sequence ID" value="SLM36763.1"/>
    <property type="molecule type" value="Genomic_DNA"/>
</dbReference>
<evidence type="ECO:0000313" key="5">
    <source>
        <dbReference type="Proteomes" id="UP000192927"/>
    </source>
</evidence>
<dbReference type="Proteomes" id="UP000192927">
    <property type="component" value="Unassembled WGS sequence"/>
</dbReference>
<proteinExistence type="predicted"/>
<feature type="region of interest" description="Disordered" evidence="1">
    <location>
        <begin position="52"/>
        <end position="75"/>
    </location>
</feature>